<dbReference type="Proteomes" id="UP000215335">
    <property type="component" value="Unassembled WGS sequence"/>
</dbReference>
<name>A0A232EL89_9HYME</name>
<feature type="region of interest" description="Disordered" evidence="1">
    <location>
        <begin position="1"/>
        <end position="20"/>
    </location>
</feature>
<accession>A0A232EL89</accession>
<keyword evidence="3" id="KW-1185">Reference proteome</keyword>
<evidence type="ECO:0000313" key="3">
    <source>
        <dbReference type="Proteomes" id="UP000215335"/>
    </source>
</evidence>
<sequence length="20" mass="2309">MLSLHPSRSGQRAPNKLRLF</sequence>
<organism evidence="2 3">
    <name type="scientific">Trichomalopsis sarcophagae</name>
    <dbReference type="NCBI Taxonomy" id="543379"/>
    <lineage>
        <taxon>Eukaryota</taxon>
        <taxon>Metazoa</taxon>
        <taxon>Ecdysozoa</taxon>
        <taxon>Arthropoda</taxon>
        <taxon>Hexapoda</taxon>
        <taxon>Insecta</taxon>
        <taxon>Pterygota</taxon>
        <taxon>Neoptera</taxon>
        <taxon>Endopterygota</taxon>
        <taxon>Hymenoptera</taxon>
        <taxon>Apocrita</taxon>
        <taxon>Proctotrupomorpha</taxon>
        <taxon>Chalcidoidea</taxon>
        <taxon>Pteromalidae</taxon>
        <taxon>Pteromalinae</taxon>
        <taxon>Trichomalopsis</taxon>
    </lineage>
</organism>
<evidence type="ECO:0000256" key="1">
    <source>
        <dbReference type="SAM" id="MobiDB-lite"/>
    </source>
</evidence>
<proteinExistence type="predicted"/>
<dbReference type="EMBL" id="NNAY01003595">
    <property type="protein sequence ID" value="OXU19129.1"/>
    <property type="molecule type" value="Genomic_DNA"/>
</dbReference>
<evidence type="ECO:0000313" key="2">
    <source>
        <dbReference type="EMBL" id="OXU19129.1"/>
    </source>
</evidence>
<gene>
    <name evidence="2" type="ORF">TSAR_005075</name>
</gene>
<feature type="compositionally biased region" description="Polar residues" evidence="1">
    <location>
        <begin position="1"/>
        <end position="12"/>
    </location>
</feature>
<comment type="caution">
    <text evidence="2">The sequence shown here is derived from an EMBL/GenBank/DDBJ whole genome shotgun (WGS) entry which is preliminary data.</text>
</comment>
<reference evidence="2 3" key="1">
    <citation type="journal article" date="2017" name="Curr. Biol.">
        <title>The Evolution of Venom by Co-option of Single-Copy Genes.</title>
        <authorList>
            <person name="Martinson E.O."/>
            <person name="Mrinalini"/>
            <person name="Kelkar Y.D."/>
            <person name="Chang C.H."/>
            <person name="Werren J.H."/>
        </authorList>
    </citation>
    <scope>NUCLEOTIDE SEQUENCE [LARGE SCALE GENOMIC DNA]</scope>
    <source>
        <strain evidence="2 3">Alberta</strain>
        <tissue evidence="2">Whole body</tissue>
    </source>
</reference>
<dbReference type="AlphaFoldDB" id="A0A232EL89"/>
<protein>
    <submittedName>
        <fullName evidence="2">Uncharacterized protein</fullName>
    </submittedName>
</protein>